<sequence>MGALTIIAASVAAPAASAFPAGLPTGSFGGGDGREVVMIDGTMELSNLDQCWASGFPREIEVENRSSRNFLLFASNDCTGAPVATVAPHSRLTHHGWSAKAA</sequence>
<keyword evidence="5" id="KW-1185">Reference proteome</keyword>
<name>A0A6P1DEJ8_9NOCA</name>
<keyword evidence="1" id="KW-0732">Signal</keyword>
<dbReference type="RefSeq" id="WP_163829916.1">
    <property type="nucleotide sequence ID" value="NZ_JAAGUX010000034.1"/>
</dbReference>
<reference evidence="4 5" key="1">
    <citation type="submission" date="2020-01" db="EMBL/GenBank/DDBJ databases">
        <title>Genetics and antimicrobial susceptibilities of Nocardia species isolated from the soil; a comparison with species isolated from humans.</title>
        <authorList>
            <person name="Carrasco G."/>
            <person name="Monzon S."/>
            <person name="Sansegundo M."/>
            <person name="Garcia E."/>
            <person name="Garrido N."/>
            <person name="Medina M.J."/>
            <person name="Villalon P."/>
            <person name="Ramirez-Arocha A.C."/>
            <person name="Jimenez P."/>
            <person name="Cuesta I."/>
            <person name="Valdezate S."/>
        </authorList>
    </citation>
    <scope>NUCLEOTIDE SEQUENCE [LARGE SCALE GENOMIC DNA]</scope>
    <source>
        <strain evidence="2 4">CNM20110639</strain>
        <strain evidence="3 5">CNM20110649</strain>
    </source>
</reference>
<dbReference type="Proteomes" id="UP000468928">
    <property type="component" value="Unassembled WGS sequence"/>
</dbReference>
<gene>
    <name evidence="2" type="ORF">GV789_21720</name>
    <name evidence="3" type="ORF">GV794_18595</name>
</gene>
<evidence type="ECO:0000313" key="4">
    <source>
        <dbReference type="Proteomes" id="UP000468928"/>
    </source>
</evidence>
<organism evidence="2 4">
    <name type="scientific">Nocardia cyriacigeorgica</name>
    <dbReference type="NCBI Taxonomy" id="135487"/>
    <lineage>
        <taxon>Bacteria</taxon>
        <taxon>Bacillati</taxon>
        <taxon>Actinomycetota</taxon>
        <taxon>Actinomycetes</taxon>
        <taxon>Mycobacteriales</taxon>
        <taxon>Nocardiaceae</taxon>
        <taxon>Nocardia</taxon>
    </lineage>
</organism>
<dbReference type="EMBL" id="JAAGUZ010000068">
    <property type="protein sequence ID" value="NEW47043.1"/>
    <property type="molecule type" value="Genomic_DNA"/>
</dbReference>
<evidence type="ECO:0000313" key="2">
    <source>
        <dbReference type="EMBL" id="NEW47043.1"/>
    </source>
</evidence>
<protein>
    <submittedName>
        <fullName evidence="2">Uncharacterized protein</fullName>
    </submittedName>
</protein>
<feature type="chain" id="PRO_5026839866" evidence="1">
    <location>
        <begin position="19"/>
        <end position="102"/>
    </location>
</feature>
<accession>A0A6P1DEJ8</accession>
<evidence type="ECO:0000313" key="5">
    <source>
        <dbReference type="Proteomes" id="UP000470876"/>
    </source>
</evidence>
<comment type="caution">
    <text evidence="2">The sequence shown here is derived from an EMBL/GenBank/DDBJ whole genome shotgun (WGS) entry which is preliminary data.</text>
</comment>
<proteinExistence type="predicted"/>
<dbReference type="AlphaFoldDB" id="A0A6P1DEJ8"/>
<dbReference type="EMBL" id="JAAGUX010000034">
    <property type="protein sequence ID" value="NEW57649.1"/>
    <property type="molecule type" value="Genomic_DNA"/>
</dbReference>
<feature type="signal peptide" evidence="1">
    <location>
        <begin position="1"/>
        <end position="18"/>
    </location>
</feature>
<dbReference type="Proteomes" id="UP000470876">
    <property type="component" value="Unassembled WGS sequence"/>
</dbReference>
<evidence type="ECO:0000256" key="1">
    <source>
        <dbReference type="SAM" id="SignalP"/>
    </source>
</evidence>
<evidence type="ECO:0000313" key="3">
    <source>
        <dbReference type="EMBL" id="NEW57649.1"/>
    </source>
</evidence>